<dbReference type="InterPro" id="IPR009008">
    <property type="entry name" value="Val/Leu/Ile-tRNA-synth_edit"/>
</dbReference>
<evidence type="ECO:0000256" key="1">
    <source>
        <dbReference type="ARBA" id="ARBA00004305"/>
    </source>
</evidence>
<dbReference type="SUPFAM" id="SSF47323">
    <property type="entry name" value="Anticodon-binding domain of a subclass of class I aminoacyl-tRNA synthetases"/>
    <property type="match status" value="1"/>
</dbReference>
<dbReference type="PRINTS" id="PR00985">
    <property type="entry name" value="TRNASYNTHLEU"/>
</dbReference>
<keyword evidence="6 11" id="KW-0067">ATP-binding</keyword>
<dbReference type="InterPro" id="IPR015413">
    <property type="entry name" value="Methionyl/Leucyl_tRNA_Synth"/>
</dbReference>
<comment type="subcellular location">
    <subcellularLocation>
        <location evidence="1">Mitochondrion matrix</location>
    </subcellularLocation>
</comment>
<keyword evidence="17" id="KW-1185">Reference proteome</keyword>
<dbReference type="Proteomes" id="UP000268321">
    <property type="component" value="Unassembled WGS sequence"/>
</dbReference>
<dbReference type="SUPFAM" id="SSF50677">
    <property type="entry name" value="ValRS/IleRS/LeuRS editing domain"/>
    <property type="match status" value="1"/>
</dbReference>
<dbReference type="GO" id="GO:0032543">
    <property type="term" value="P:mitochondrial translation"/>
    <property type="evidence" value="ECO:0007669"/>
    <property type="project" value="TreeGrafter"/>
</dbReference>
<dbReference type="Pfam" id="PF09334">
    <property type="entry name" value="tRNA-synt_1g"/>
    <property type="match status" value="1"/>
</dbReference>
<evidence type="ECO:0000256" key="8">
    <source>
        <dbReference type="ARBA" id="ARBA00023146"/>
    </source>
</evidence>
<dbReference type="FunFam" id="3.40.50.620:FF:000100">
    <property type="entry name" value="probable leucine--tRNA ligase, mitochondrial"/>
    <property type="match status" value="1"/>
</dbReference>
<dbReference type="PANTHER" id="PTHR43740:SF2">
    <property type="entry name" value="LEUCINE--TRNA LIGASE, MITOCHONDRIAL"/>
    <property type="match status" value="1"/>
</dbReference>
<evidence type="ECO:0000259" key="12">
    <source>
        <dbReference type="Pfam" id="PF00133"/>
    </source>
</evidence>
<evidence type="ECO:0000259" key="15">
    <source>
        <dbReference type="Pfam" id="PF13603"/>
    </source>
</evidence>
<evidence type="ECO:0000256" key="5">
    <source>
        <dbReference type="ARBA" id="ARBA00022741"/>
    </source>
</evidence>
<dbReference type="Gene3D" id="3.40.50.620">
    <property type="entry name" value="HUPs"/>
    <property type="match status" value="2"/>
</dbReference>
<evidence type="ECO:0000256" key="3">
    <source>
        <dbReference type="ARBA" id="ARBA00013164"/>
    </source>
</evidence>
<protein>
    <recommendedName>
        <fullName evidence="3">leucine--tRNA ligase</fullName>
        <ecNumber evidence="3">6.1.1.4</ecNumber>
    </recommendedName>
    <alternativeName>
        <fullName evidence="9">Leucyl-tRNA synthetase</fullName>
    </alternativeName>
</protein>
<keyword evidence="8 11" id="KW-0030">Aminoacyl-tRNA synthetase</keyword>
<keyword evidence="4 11" id="KW-0436">Ligase</keyword>
<dbReference type="EC" id="6.1.1.4" evidence="3"/>
<evidence type="ECO:0000256" key="11">
    <source>
        <dbReference type="RuleBase" id="RU363039"/>
    </source>
</evidence>
<evidence type="ECO:0000256" key="10">
    <source>
        <dbReference type="ARBA" id="ARBA00047469"/>
    </source>
</evidence>
<evidence type="ECO:0000256" key="9">
    <source>
        <dbReference type="ARBA" id="ARBA00030520"/>
    </source>
</evidence>
<proteinExistence type="inferred from homology"/>
<dbReference type="CDD" id="cd00812">
    <property type="entry name" value="LeuRS_core"/>
    <property type="match status" value="1"/>
</dbReference>
<evidence type="ECO:0000259" key="14">
    <source>
        <dbReference type="Pfam" id="PF09334"/>
    </source>
</evidence>
<evidence type="ECO:0000256" key="7">
    <source>
        <dbReference type="ARBA" id="ARBA00022917"/>
    </source>
</evidence>
<dbReference type="OrthoDB" id="15954at2759"/>
<dbReference type="AlphaFoldDB" id="A0A4P9ZA76"/>
<dbReference type="Gene3D" id="1.10.730.10">
    <property type="entry name" value="Isoleucyl-tRNA Synthetase, Domain 1"/>
    <property type="match status" value="1"/>
</dbReference>
<dbReference type="Pfam" id="PF08264">
    <property type="entry name" value="Anticodon_1"/>
    <property type="match status" value="1"/>
</dbReference>
<name>A0A4P9ZA76_9ASCO</name>
<dbReference type="InterPro" id="IPR002300">
    <property type="entry name" value="aa-tRNA-synth_Ia"/>
</dbReference>
<dbReference type="InterPro" id="IPR002302">
    <property type="entry name" value="Leu-tRNA-ligase"/>
</dbReference>
<comment type="similarity">
    <text evidence="2 11">Belongs to the class-I aminoacyl-tRNA synthetase family.</text>
</comment>
<dbReference type="Pfam" id="PF13603">
    <property type="entry name" value="tRNA-synt_1_2"/>
    <property type="match status" value="1"/>
</dbReference>
<keyword evidence="7 11" id="KW-0648">Protein biosynthesis</keyword>
<dbReference type="InterPro" id="IPR014729">
    <property type="entry name" value="Rossmann-like_a/b/a_fold"/>
</dbReference>
<sequence length="932" mass="105021">MLRTTGRARFGPLLSLRHVSGPLPLSELYQTVPLNLLDKKWIQRWNEIFPYGSIHSTLEGDSKQENTDKKPFYCLTMFPYPSGNLHLGHQRVYTISDVIARYKRLKGYNVIHPMGWDAFGLPAENAAVERGVDPADWTKQNIEQMKKQFDLMLVDFNWDREINTSSPEYYKWTQKLFTLLFENGLAYRAGAVINWDPVDQTVLANEQVDSEGRSWRSGALVQKRELEQWFIRITKYADSLLKDLQLLDGWPDKVKAMQNNWIGMSTGADIEFPVSASEFPPIKIYTTRPDTLFTVQFLALSLEHPIVVKLAEEDPNLAEFINVNSDAEKGDTLKNGYELKHVRASIPLSVDGTSRNVYDVPVFVAPYVLGSYGHAAVMGCPAHDARDKAFWNEHRPGKPTVPSFGLPNLKDVNAELYTEKGSLYDLRVLPNGLATLGKFQGMNSDEAGDQICAMLSEHKRGGKSTQLRLRDWLISRQRYWGAPIPIIHCDSCGPVPVPDKDLPVLLPKVSTKNFGKGNPLGTIESFVNTTCPSCGSKAKRETDTMDTFIDSSWYFFRFCDPQNTKKIFDHDKASNIMPIDIYTGGVEHAILHLLYSRLITKFLGDINMWDGKEMNNEPVRRLVTQGMVHGKTYTDPDTGRFLKPNEVNLETPNKPIIIESGQTASVSYEKMSKSKYNGVDPAICIGKYGADAVRAHTLFSASISDVLLWNEEQIVGTERWLKKVLKMSLDIVAATKERKTTLAPSDNKSITLNGVSYAIALFNEKELELYNSTEEFTAKISKSIDLELSLNTVVSDYMKMTNLLQSCLKEQLLLEVLLDSYKKLLICMASVVPAVAEECWEYLALGLGKPWSSIFQEKFPESKPVVLSEMKFNIMINGKRVHTTTADADILNLPEELIKQVVLEQLPPNKLIDSTLIVKMIVKKGVISLVCK</sequence>
<keyword evidence="5 11" id="KW-0547">Nucleotide-binding</keyword>
<dbReference type="GO" id="GO:0005759">
    <property type="term" value="C:mitochondrial matrix"/>
    <property type="evidence" value="ECO:0007669"/>
    <property type="project" value="UniProtKB-SubCell"/>
</dbReference>
<dbReference type="SUPFAM" id="SSF52374">
    <property type="entry name" value="Nucleotidylyl transferase"/>
    <property type="match status" value="1"/>
</dbReference>
<reference evidence="17" key="1">
    <citation type="journal article" date="2018" name="Nat. Microbiol.">
        <title>Leveraging single-cell genomics to expand the fungal tree of life.</title>
        <authorList>
            <person name="Ahrendt S.R."/>
            <person name="Quandt C.A."/>
            <person name="Ciobanu D."/>
            <person name="Clum A."/>
            <person name="Salamov A."/>
            <person name="Andreopoulos B."/>
            <person name="Cheng J.F."/>
            <person name="Woyke T."/>
            <person name="Pelin A."/>
            <person name="Henrissat B."/>
            <person name="Reynolds N.K."/>
            <person name="Benny G.L."/>
            <person name="Smith M.E."/>
            <person name="James T.Y."/>
            <person name="Grigoriev I.V."/>
        </authorList>
    </citation>
    <scope>NUCLEOTIDE SEQUENCE [LARGE SCALE GENOMIC DNA]</scope>
    <source>
        <strain evidence="17">Baker2002</strain>
    </source>
</reference>
<gene>
    <name evidence="16" type="ORF">METBISCDRAFT_18475</name>
</gene>
<dbReference type="EMBL" id="ML004484">
    <property type="protein sequence ID" value="RKP29498.1"/>
    <property type="molecule type" value="Genomic_DNA"/>
</dbReference>
<evidence type="ECO:0000313" key="16">
    <source>
        <dbReference type="EMBL" id="RKP29498.1"/>
    </source>
</evidence>
<dbReference type="InterPro" id="IPR009080">
    <property type="entry name" value="tRNAsynth_Ia_anticodon-bd"/>
</dbReference>
<feature type="domain" description="Methionyl/Leucyl tRNA synthetase" evidence="14">
    <location>
        <begin position="76"/>
        <end position="210"/>
    </location>
</feature>
<evidence type="ECO:0000256" key="4">
    <source>
        <dbReference type="ARBA" id="ARBA00022598"/>
    </source>
</evidence>
<evidence type="ECO:0000259" key="13">
    <source>
        <dbReference type="Pfam" id="PF08264"/>
    </source>
</evidence>
<accession>A0A4P9ZA76</accession>
<dbReference type="GO" id="GO:0002161">
    <property type="term" value="F:aminoacyl-tRNA deacylase activity"/>
    <property type="evidence" value="ECO:0007669"/>
    <property type="project" value="InterPro"/>
</dbReference>
<dbReference type="GO" id="GO:0005524">
    <property type="term" value="F:ATP binding"/>
    <property type="evidence" value="ECO:0007669"/>
    <property type="project" value="UniProtKB-KW"/>
</dbReference>
<feature type="domain" description="Aminoacyl-tRNA synthetase class Ia" evidence="12">
    <location>
        <begin position="469"/>
        <end position="588"/>
    </location>
</feature>
<evidence type="ECO:0000256" key="6">
    <source>
        <dbReference type="ARBA" id="ARBA00022840"/>
    </source>
</evidence>
<dbReference type="GO" id="GO:0004823">
    <property type="term" value="F:leucine-tRNA ligase activity"/>
    <property type="evidence" value="ECO:0007669"/>
    <property type="project" value="UniProtKB-EC"/>
</dbReference>
<dbReference type="NCBIfam" id="TIGR00396">
    <property type="entry name" value="leuS_bact"/>
    <property type="match status" value="1"/>
</dbReference>
<feature type="domain" description="Methionyl/Valyl/Leucyl/Isoleucyl-tRNA synthetase anticodon-binding" evidence="13">
    <location>
        <begin position="769"/>
        <end position="874"/>
    </location>
</feature>
<dbReference type="InterPro" id="IPR013155">
    <property type="entry name" value="M/V/L/I-tRNA-synth_anticd-bd"/>
</dbReference>
<dbReference type="FunFam" id="3.40.50.620:FF:000003">
    <property type="entry name" value="Leucine--tRNA ligase"/>
    <property type="match status" value="1"/>
</dbReference>
<dbReference type="InterPro" id="IPR025709">
    <property type="entry name" value="Leu_tRNA-synth_edit"/>
</dbReference>
<evidence type="ECO:0000313" key="17">
    <source>
        <dbReference type="Proteomes" id="UP000268321"/>
    </source>
</evidence>
<feature type="domain" description="Leucyl-tRNA synthetase editing" evidence="15">
    <location>
        <begin position="260"/>
        <end position="450"/>
    </location>
</feature>
<dbReference type="FunFam" id="1.10.730.10:FF:000002">
    <property type="entry name" value="Leucine--tRNA ligase"/>
    <property type="match status" value="1"/>
</dbReference>
<organism evidence="16 17">
    <name type="scientific">Metschnikowia bicuspidata</name>
    <dbReference type="NCBI Taxonomy" id="27322"/>
    <lineage>
        <taxon>Eukaryota</taxon>
        <taxon>Fungi</taxon>
        <taxon>Dikarya</taxon>
        <taxon>Ascomycota</taxon>
        <taxon>Saccharomycotina</taxon>
        <taxon>Pichiomycetes</taxon>
        <taxon>Metschnikowiaceae</taxon>
        <taxon>Metschnikowia</taxon>
    </lineage>
</organism>
<dbReference type="GO" id="GO:0006429">
    <property type="term" value="P:leucyl-tRNA aminoacylation"/>
    <property type="evidence" value="ECO:0007669"/>
    <property type="project" value="InterPro"/>
</dbReference>
<dbReference type="PANTHER" id="PTHR43740">
    <property type="entry name" value="LEUCYL-TRNA SYNTHETASE"/>
    <property type="match status" value="1"/>
</dbReference>
<comment type="catalytic activity">
    <reaction evidence="10">
        <text>tRNA(Leu) + L-leucine + ATP = L-leucyl-tRNA(Leu) + AMP + diphosphate</text>
        <dbReference type="Rhea" id="RHEA:11688"/>
        <dbReference type="Rhea" id="RHEA-COMP:9613"/>
        <dbReference type="Rhea" id="RHEA-COMP:9622"/>
        <dbReference type="ChEBI" id="CHEBI:30616"/>
        <dbReference type="ChEBI" id="CHEBI:33019"/>
        <dbReference type="ChEBI" id="CHEBI:57427"/>
        <dbReference type="ChEBI" id="CHEBI:78442"/>
        <dbReference type="ChEBI" id="CHEBI:78494"/>
        <dbReference type="ChEBI" id="CHEBI:456215"/>
        <dbReference type="EC" id="6.1.1.4"/>
    </reaction>
</comment>
<dbReference type="Pfam" id="PF00133">
    <property type="entry name" value="tRNA-synt_1"/>
    <property type="match status" value="1"/>
</dbReference>
<evidence type="ECO:0000256" key="2">
    <source>
        <dbReference type="ARBA" id="ARBA00005594"/>
    </source>
</evidence>